<gene>
    <name evidence="1" type="ORF">ERS008667_04015</name>
</gene>
<dbReference type="AlphaFoldDB" id="A0A0T9RJB0"/>
<evidence type="ECO:0000313" key="1">
    <source>
        <dbReference type="EMBL" id="CNI66278.1"/>
    </source>
</evidence>
<name>A0A0T9RJB0_9GAMM</name>
<evidence type="ECO:0000313" key="2">
    <source>
        <dbReference type="Proteomes" id="UP000038204"/>
    </source>
</evidence>
<sequence length="40" mass="4578">MANLKYDGYSTQVMVLIDIPKFIEVAARILAKQQLQIQKV</sequence>
<protein>
    <submittedName>
        <fullName evidence="1">Uncharacterized protein</fullName>
    </submittedName>
</protein>
<dbReference type="EMBL" id="CQBK01000045">
    <property type="protein sequence ID" value="CNI66278.1"/>
    <property type="molecule type" value="Genomic_DNA"/>
</dbReference>
<dbReference type="Proteomes" id="UP000038204">
    <property type="component" value="Unassembled WGS sequence"/>
</dbReference>
<accession>A0A0T9RJB0</accession>
<reference evidence="1 2" key="1">
    <citation type="submission" date="2015-03" db="EMBL/GenBank/DDBJ databases">
        <authorList>
            <person name="Murphy D."/>
        </authorList>
    </citation>
    <scope>NUCLEOTIDE SEQUENCE [LARGE SCALE GENOMIC DNA]</scope>
    <source>
        <strain evidence="1 2">Y233</strain>
    </source>
</reference>
<organism evidence="1 2">
    <name type="scientific">Yersinia similis</name>
    <dbReference type="NCBI Taxonomy" id="367190"/>
    <lineage>
        <taxon>Bacteria</taxon>
        <taxon>Pseudomonadati</taxon>
        <taxon>Pseudomonadota</taxon>
        <taxon>Gammaproteobacteria</taxon>
        <taxon>Enterobacterales</taxon>
        <taxon>Yersiniaceae</taxon>
        <taxon>Yersinia</taxon>
    </lineage>
</organism>
<proteinExistence type="predicted"/>